<protein>
    <submittedName>
        <fullName evidence="8">FtsX-like permease family protein</fullName>
    </submittedName>
</protein>
<feature type="transmembrane region" description="Helical" evidence="6">
    <location>
        <begin position="286"/>
        <end position="306"/>
    </location>
</feature>
<dbReference type="InterPro" id="IPR038766">
    <property type="entry name" value="Membrane_comp_ABC_pdt"/>
</dbReference>
<feature type="domain" description="ABC3 transporter permease C-terminal" evidence="7">
    <location>
        <begin position="65"/>
        <end position="184"/>
    </location>
</feature>
<feature type="transmembrane region" description="Helical" evidence="6">
    <location>
        <begin position="507"/>
        <end position="530"/>
    </location>
</feature>
<name>A0A6L7F4B3_9ACTN</name>
<keyword evidence="3 6" id="KW-0812">Transmembrane</keyword>
<evidence type="ECO:0000259" key="7">
    <source>
        <dbReference type="Pfam" id="PF02687"/>
    </source>
</evidence>
<keyword evidence="4 6" id="KW-1133">Transmembrane helix</keyword>
<evidence type="ECO:0000256" key="4">
    <source>
        <dbReference type="ARBA" id="ARBA00022989"/>
    </source>
</evidence>
<feature type="transmembrane region" description="Helical" evidence="6">
    <location>
        <begin position="21"/>
        <end position="45"/>
    </location>
</feature>
<organism evidence="8 9">
    <name type="scientific">Nocardioides flavescens</name>
    <dbReference type="NCBI Taxonomy" id="2691959"/>
    <lineage>
        <taxon>Bacteria</taxon>
        <taxon>Bacillati</taxon>
        <taxon>Actinomycetota</taxon>
        <taxon>Actinomycetes</taxon>
        <taxon>Propionibacteriales</taxon>
        <taxon>Nocardioidaceae</taxon>
        <taxon>Nocardioides</taxon>
    </lineage>
</organism>
<dbReference type="PANTHER" id="PTHR30287">
    <property type="entry name" value="MEMBRANE COMPONENT OF PREDICTED ABC SUPERFAMILY METABOLITE UPTAKE TRANSPORTER"/>
    <property type="match status" value="1"/>
</dbReference>
<dbReference type="RefSeq" id="WP_160880029.1">
    <property type="nucleotide sequence ID" value="NZ_WUEK01000018.1"/>
</dbReference>
<feature type="transmembrane region" description="Helical" evidence="6">
    <location>
        <begin position="231"/>
        <end position="257"/>
    </location>
</feature>
<keyword evidence="5 6" id="KW-0472">Membrane</keyword>
<dbReference type="Proteomes" id="UP000473325">
    <property type="component" value="Unassembled WGS sequence"/>
</dbReference>
<evidence type="ECO:0000313" key="8">
    <source>
        <dbReference type="EMBL" id="MXG92087.1"/>
    </source>
</evidence>
<evidence type="ECO:0000256" key="1">
    <source>
        <dbReference type="ARBA" id="ARBA00004651"/>
    </source>
</evidence>
<evidence type="ECO:0000256" key="6">
    <source>
        <dbReference type="SAM" id="Phobius"/>
    </source>
</evidence>
<comment type="caution">
    <text evidence="8">The sequence shown here is derived from an EMBL/GenBank/DDBJ whole genome shotgun (WGS) entry which is preliminary data.</text>
</comment>
<dbReference type="PANTHER" id="PTHR30287:SF1">
    <property type="entry name" value="INNER MEMBRANE PROTEIN"/>
    <property type="match status" value="1"/>
</dbReference>
<feature type="transmembrane region" description="Helical" evidence="6">
    <location>
        <begin position="206"/>
        <end position="225"/>
    </location>
</feature>
<comment type="subcellular location">
    <subcellularLocation>
        <location evidence="1">Cell membrane</location>
        <topology evidence="1">Multi-pass membrane protein</topology>
    </subcellularLocation>
</comment>
<reference evidence="8 9" key="1">
    <citation type="submission" date="2019-12" db="EMBL/GenBank/DDBJ databases">
        <authorList>
            <person name="Kun Z."/>
        </authorList>
    </citation>
    <scope>NUCLEOTIDE SEQUENCE [LARGE SCALE GENOMIC DNA]</scope>
    <source>
        <strain evidence="8 9">YIM 123512</strain>
    </source>
</reference>
<evidence type="ECO:0000256" key="2">
    <source>
        <dbReference type="ARBA" id="ARBA00022475"/>
    </source>
</evidence>
<evidence type="ECO:0000313" key="9">
    <source>
        <dbReference type="Proteomes" id="UP000473325"/>
    </source>
</evidence>
<dbReference type="AlphaFoldDB" id="A0A6L7F4B3"/>
<feature type="transmembrane region" description="Helical" evidence="6">
    <location>
        <begin position="156"/>
        <end position="178"/>
    </location>
</feature>
<feature type="transmembrane region" description="Helical" evidence="6">
    <location>
        <begin position="551"/>
        <end position="575"/>
    </location>
</feature>
<dbReference type="Pfam" id="PF02687">
    <property type="entry name" value="FtsX"/>
    <property type="match status" value="1"/>
</dbReference>
<feature type="transmembrane region" description="Helical" evidence="6">
    <location>
        <begin position="114"/>
        <end position="136"/>
    </location>
</feature>
<proteinExistence type="predicted"/>
<dbReference type="GO" id="GO:0005886">
    <property type="term" value="C:plasma membrane"/>
    <property type="evidence" value="ECO:0007669"/>
    <property type="project" value="UniProtKB-SubCell"/>
</dbReference>
<feature type="transmembrane region" description="Helical" evidence="6">
    <location>
        <begin position="595"/>
        <end position="618"/>
    </location>
</feature>
<evidence type="ECO:0000256" key="5">
    <source>
        <dbReference type="ARBA" id="ARBA00023136"/>
    </source>
</evidence>
<evidence type="ECO:0000256" key="3">
    <source>
        <dbReference type="ARBA" id="ARBA00022692"/>
    </source>
</evidence>
<dbReference type="InterPro" id="IPR003838">
    <property type="entry name" value="ABC3_permease_C"/>
</dbReference>
<feature type="transmembrane region" description="Helical" evidence="6">
    <location>
        <begin position="65"/>
        <end position="86"/>
    </location>
</feature>
<sequence>MSGPKTAPTSTLARAGLRAHWPALLGTGAVLALASTMTTLTGVLFESGLREPGGAGSLLVTVASSFSGTALVLVVMVVAATTTLALRGRRREFALLRAVGATRGQVRRLVATELALLSAVAAPLGGLPGLALARWLDPALVDAAIVEPGFRSTLSPLPVLGAVALVLPTAVLAGLLAARETVRAAPTAAVRESAAETAPVGPVRRVASLVCAIGGVSVAATPLVVPGTVGAALAATSAFLLVGAAALAGPLLVAWTFDRTARLTARRGGAPTRLALVNLRGFSRRLTTVVVPLALVVAVGTVQTTVDTALQRATTQQLGAAIGTPRVATSAAGLSGQQLATLAAAPGVDAVVTVADAPAELQTDADVPDSLGWEATTLRAVDPAVEPALLDPDVTEGSLGDLAGTDTVAISSDTAFDAGRGLGDRLRVRLDGHDATLRVVAVFDRGLGVGGELVSPATLAAHDVTPVVRLALVDGPAADAVPGTVPTADFVASATSPDAGSQHLSTLLTLLLLGFVALGSLNALLLLTAGRRDELRLLHRTGATARQLRRTVGVEAVVTAAAAWAVGTAAVVPAVVGVSAGLLGASAPALDLPAYAALSASVVTLAIATVLLTAVRIVRAATTTGDAR</sequence>
<keyword evidence="2" id="KW-1003">Cell membrane</keyword>
<accession>A0A6L7F4B3</accession>
<keyword evidence="9" id="KW-1185">Reference proteome</keyword>
<dbReference type="EMBL" id="WUEK01000018">
    <property type="protein sequence ID" value="MXG92087.1"/>
    <property type="molecule type" value="Genomic_DNA"/>
</dbReference>
<gene>
    <name evidence="8" type="ORF">GRQ65_21310</name>
</gene>